<comment type="function">
    <text evidence="1 10">Role in flagellar biosynthesis.</text>
</comment>
<evidence type="ECO:0000313" key="11">
    <source>
        <dbReference type="EMBL" id="ACN16772.1"/>
    </source>
</evidence>
<dbReference type="GO" id="GO:0005886">
    <property type="term" value="C:plasma membrane"/>
    <property type="evidence" value="ECO:0007669"/>
    <property type="project" value="UniProtKB-SubCell"/>
</dbReference>
<organism evidence="11 12">
    <name type="scientific">Desulforapulum autotrophicum (strain ATCC 43914 / DSM 3382 / VKM B-1955 / HRM2)</name>
    <name type="common">Desulfobacterium autotrophicum</name>
    <dbReference type="NCBI Taxonomy" id="177437"/>
    <lineage>
        <taxon>Bacteria</taxon>
        <taxon>Pseudomonadati</taxon>
        <taxon>Thermodesulfobacteriota</taxon>
        <taxon>Desulfobacteria</taxon>
        <taxon>Desulfobacterales</taxon>
        <taxon>Desulfobacteraceae</taxon>
        <taxon>Desulforapulum</taxon>
    </lineage>
</organism>
<dbReference type="NCBIfam" id="TIGR01400">
    <property type="entry name" value="fliR"/>
    <property type="match status" value="1"/>
</dbReference>
<name>C0QA54_DESAH</name>
<evidence type="ECO:0000256" key="8">
    <source>
        <dbReference type="ARBA" id="ARBA00023143"/>
    </source>
</evidence>
<feature type="transmembrane region" description="Helical" evidence="10">
    <location>
        <begin position="173"/>
        <end position="203"/>
    </location>
</feature>
<keyword evidence="6 10" id="KW-1133">Transmembrane helix</keyword>
<feature type="transmembrane region" description="Helical" evidence="10">
    <location>
        <begin position="69"/>
        <end position="93"/>
    </location>
</feature>
<evidence type="ECO:0000256" key="5">
    <source>
        <dbReference type="ARBA" id="ARBA00022692"/>
    </source>
</evidence>
<dbReference type="PANTHER" id="PTHR30065:SF1">
    <property type="entry name" value="SURFACE PRESENTATION OF ANTIGENS PROTEIN SPAR"/>
    <property type="match status" value="1"/>
</dbReference>
<dbReference type="Proteomes" id="UP000000442">
    <property type="component" value="Chromosome"/>
</dbReference>
<feature type="transmembrane region" description="Helical" evidence="10">
    <location>
        <begin position="129"/>
        <end position="152"/>
    </location>
</feature>
<dbReference type="KEGG" id="dat:HRM2_37140"/>
<dbReference type="OrthoDB" id="9797790at2"/>
<feature type="transmembrane region" description="Helical" evidence="10">
    <location>
        <begin position="12"/>
        <end position="33"/>
    </location>
</feature>
<dbReference type="PRINTS" id="PR00953">
    <property type="entry name" value="TYPE3IMRPROT"/>
</dbReference>
<keyword evidence="4 10" id="KW-1003">Cell membrane</keyword>
<dbReference type="RefSeq" id="WP_015905518.1">
    <property type="nucleotide sequence ID" value="NC_012108.1"/>
</dbReference>
<dbReference type="eggNOG" id="COG1684">
    <property type="taxonomic scope" value="Bacteria"/>
</dbReference>
<dbReference type="GO" id="GO:0006605">
    <property type="term" value="P:protein targeting"/>
    <property type="evidence" value="ECO:0007669"/>
    <property type="project" value="UniProtKB-UniRule"/>
</dbReference>
<evidence type="ECO:0000256" key="10">
    <source>
        <dbReference type="RuleBase" id="RU362071"/>
    </source>
</evidence>
<keyword evidence="5 10" id="KW-0812">Transmembrane</keyword>
<proteinExistence type="inferred from homology"/>
<dbReference type="InterPro" id="IPR002010">
    <property type="entry name" value="T3SS_IM_R"/>
</dbReference>
<dbReference type="GO" id="GO:0044780">
    <property type="term" value="P:bacterial-type flagellum assembly"/>
    <property type="evidence" value="ECO:0007669"/>
    <property type="project" value="UniProtKB-UniRule"/>
</dbReference>
<dbReference type="STRING" id="177437.HRM2_37140"/>
<sequence>MEMINLIDPQGFKLFLLVLARVSIVLFMLPIFGTTMFPTMVKAGLAMVISMLLYSVVQLDPDLLPETAMGMGIFLVSEAMIGLTLGLCVRLFFGSFQLAGEVIGFQMGFSMINVVDPQSGANVSLMEQLAYWVALLVFLAMNGHHIMLLSLVDSFELVQPGSFVFQQIMVDKVIFLGSQMFILAIKIGAPVIAALLFTSVAFGLTAKFSPQMNVMIVAFPLKIIVGLVLFGLSLEIIIIVARTYIIEFRALFLKLLFWMGGG</sequence>
<evidence type="ECO:0000256" key="3">
    <source>
        <dbReference type="ARBA" id="ARBA00021717"/>
    </source>
</evidence>
<keyword evidence="8 10" id="KW-0975">Bacterial flagellum</keyword>
<keyword evidence="7 10" id="KW-0472">Membrane</keyword>
<keyword evidence="12" id="KW-1185">Reference proteome</keyword>
<accession>C0QA54</accession>
<comment type="subcellular location">
    <subcellularLocation>
        <location evidence="10">Cell membrane</location>
        <topology evidence="10">Multi-pass membrane protein</topology>
    </subcellularLocation>
    <subcellularLocation>
        <location evidence="10">Bacterial flagellum basal body</location>
    </subcellularLocation>
</comment>
<evidence type="ECO:0000313" key="12">
    <source>
        <dbReference type="Proteomes" id="UP000000442"/>
    </source>
</evidence>
<dbReference type="InterPro" id="IPR006303">
    <property type="entry name" value="FliR"/>
</dbReference>
<dbReference type="EMBL" id="CP001087">
    <property type="protein sequence ID" value="ACN16772.1"/>
    <property type="molecule type" value="Genomic_DNA"/>
</dbReference>
<dbReference type="PANTHER" id="PTHR30065">
    <property type="entry name" value="FLAGELLAR BIOSYNTHETIC PROTEIN FLIR"/>
    <property type="match status" value="1"/>
</dbReference>
<evidence type="ECO:0000256" key="1">
    <source>
        <dbReference type="ARBA" id="ARBA00002578"/>
    </source>
</evidence>
<gene>
    <name evidence="11" type="primary">fliR</name>
    <name evidence="11" type="ordered locus">HRM2_37140</name>
</gene>
<evidence type="ECO:0000256" key="6">
    <source>
        <dbReference type="ARBA" id="ARBA00022989"/>
    </source>
</evidence>
<evidence type="ECO:0000256" key="4">
    <source>
        <dbReference type="ARBA" id="ARBA00022475"/>
    </source>
</evidence>
<dbReference type="HOGENOM" id="CLU_063626_2_3_7"/>
<protein>
    <recommendedName>
        <fullName evidence="3 9">Flagellar biosynthetic protein FliR</fullName>
    </recommendedName>
</protein>
<feature type="transmembrane region" description="Helical" evidence="10">
    <location>
        <begin position="223"/>
        <end position="245"/>
    </location>
</feature>
<evidence type="ECO:0000256" key="9">
    <source>
        <dbReference type="NCBIfam" id="TIGR01400"/>
    </source>
</evidence>
<reference evidence="11 12" key="1">
    <citation type="journal article" date="2009" name="Environ. Microbiol.">
        <title>Genome sequence of Desulfobacterium autotrophicum HRM2, a marine sulfate reducer oxidizing organic carbon completely to carbon dioxide.</title>
        <authorList>
            <person name="Strittmatter A.W."/>
            <person name="Liesegang H."/>
            <person name="Rabus R."/>
            <person name="Decker I."/>
            <person name="Amann J."/>
            <person name="Andres S."/>
            <person name="Henne A."/>
            <person name="Fricke W.F."/>
            <person name="Martinez-Arias R."/>
            <person name="Bartels D."/>
            <person name="Goesmann A."/>
            <person name="Krause L."/>
            <person name="Puehler A."/>
            <person name="Klenk H.P."/>
            <person name="Richter M."/>
            <person name="Schuler M."/>
            <person name="Gloeckner F.O."/>
            <person name="Meyerdierks A."/>
            <person name="Gottschalk G."/>
            <person name="Amann R."/>
        </authorList>
    </citation>
    <scope>NUCLEOTIDE SEQUENCE [LARGE SCALE GENOMIC DNA]</scope>
    <source>
        <strain evidence="12">ATCC 43914 / DSM 3382 / HRM2</strain>
    </source>
</reference>
<comment type="similarity">
    <text evidence="2 10">Belongs to the FliR/MopE/SpaR family.</text>
</comment>
<dbReference type="AlphaFoldDB" id="C0QA54"/>
<evidence type="ECO:0000256" key="2">
    <source>
        <dbReference type="ARBA" id="ARBA00009772"/>
    </source>
</evidence>
<feature type="transmembrane region" description="Helical" evidence="10">
    <location>
        <begin position="39"/>
        <end position="57"/>
    </location>
</feature>
<dbReference type="Pfam" id="PF01311">
    <property type="entry name" value="Bac_export_1"/>
    <property type="match status" value="1"/>
</dbReference>
<dbReference type="GO" id="GO:0009425">
    <property type="term" value="C:bacterial-type flagellum basal body"/>
    <property type="evidence" value="ECO:0007669"/>
    <property type="project" value="UniProtKB-SubCell"/>
</dbReference>
<evidence type="ECO:0000256" key="7">
    <source>
        <dbReference type="ARBA" id="ARBA00023136"/>
    </source>
</evidence>